<evidence type="ECO:0000313" key="2">
    <source>
        <dbReference type="Proteomes" id="UP000321523"/>
    </source>
</evidence>
<keyword evidence="2" id="KW-1185">Reference proteome</keyword>
<name>A0A512DL14_9PROT</name>
<proteinExistence type="predicted"/>
<dbReference type="Proteomes" id="UP000321523">
    <property type="component" value="Unassembled WGS sequence"/>
</dbReference>
<protein>
    <submittedName>
        <fullName evidence="1">Uncharacterized protein</fullName>
    </submittedName>
</protein>
<comment type="caution">
    <text evidence="1">The sequence shown here is derived from an EMBL/GenBank/DDBJ whole genome shotgun (WGS) entry which is preliminary data.</text>
</comment>
<gene>
    <name evidence="1" type="ORF">SAE02_13070</name>
</gene>
<accession>A0A512DL14</accession>
<dbReference type="RefSeq" id="WP_044433960.1">
    <property type="nucleotide sequence ID" value="NZ_BJYZ01000005.1"/>
</dbReference>
<reference evidence="1 2" key="1">
    <citation type="submission" date="2019-07" db="EMBL/GenBank/DDBJ databases">
        <title>Whole genome shotgun sequence of Skermanella aerolata NBRC 106429.</title>
        <authorList>
            <person name="Hosoyama A."/>
            <person name="Uohara A."/>
            <person name="Ohji S."/>
            <person name="Ichikawa N."/>
        </authorList>
    </citation>
    <scope>NUCLEOTIDE SEQUENCE [LARGE SCALE GENOMIC DNA]</scope>
    <source>
        <strain evidence="1 2">NBRC 106429</strain>
    </source>
</reference>
<sequence>MQFRERRRVIQVIRTTYDPALKRGRSEVVGKIDKDAPAIPEKLRKSCSAEELAEMESWLAERETAVRTETIRDETGLLAQRMRQAADYFRHHAQGTSQGKMDDAQAALHAAEIQLAWEDLKKAIRKAGYSESRLAKEKEERGSP</sequence>
<dbReference type="OrthoDB" id="6168226at2"/>
<dbReference type="EMBL" id="BJYZ01000005">
    <property type="protein sequence ID" value="GEO37159.1"/>
    <property type="molecule type" value="Genomic_DNA"/>
</dbReference>
<organism evidence="1 2">
    <name type="scientific">Skermanella aerolata</name>
    <dbReference type="NCBI Taxonomy" id="393310"/>
    <lineage>
        <taxon>Bacteria</taxon>
        <taxon>Pseudomonadati</taxon>
        <taxon>Pseudomonadota</taxon>
        <taxon>Alphaproteobacteria</taxon>
        <taxon>Rhodospirillales</taxon>
        <taxon>Azospirillaceae</taxon>
        <taxon>Skermanella</taxon>
    </lineage>
</organism>
<evidence type="ECO:0000313" key="1">
    <source>
        <dbReference type="EMBL" id="GEO37159.1"/>
    </source>
</evidence>
<dbReference type="AlphaFoldDB" id="A0A512DL14"/>